<evidence type="ECO:0000313" key="1">
    <source>
        <dbReference type="EMBL" id="ABK53210.1"/>
    </source>
</evidence>
<accession>A0LUV0</accession>
<gene>
    <name evidence="1" type="ordered locus">Acel_1438</name>
</gene>
<sequence>MRETCGMAEGQPDFWRALGLLRLDRQAGLTELDKLLRAGSVPPLPDGEFTIRLVALTVGYGLDPVLEALAGWLFPWQGLRFSASTGRGHTIAKAGAVGLLRLFAPHHPSIDEGPGRVGIAPFTATIGPSLLVPGREVLRLDYRSAPENRLWPFRDLVDEVVDIGERLLGQALVTSRGRIRRIGWFTLQQRAAG</sequence>
<dbReference type="STRING" id="351607.Acel_1438"/>
<protein>
    <submittedName>
        <fullName evidence="1">Uncharacterized protein</fullName>
    </submittedName>
</protein>
<evidence type="ECO:0000313" key="2">
    <source>
        <dbReference type="Proteomes" id="UP000008221"/>
    </source>
</evidence>
<dbReference type="KEGG" id="ace:Acel_1438"/>
<dbReference type="AlphaFoldDB" id="A0LUV0"/>
<keyword evidence="2" id="KW-1185">Reference proteome</keyword>
<name>A0LUV0_ACIC1</name>
<organism evidence="1 2">
    <name type="scientific">Acidothermus cellulolyticus (strain ATCC 43068 / DSM 8971 / 11B)</name>
    <dbReference type="NCBI Taxonomy" id="351607"/>
    <lineage>
        <taxon>Bacteria</taxon>
        <taxon>Bacillati</taxon>
        <taxon>Actinomycetota</taxon>
        <taxon>Actinomycetes</taxon>
        <taxon>Acidothermales</taxon>
        <taxon>Acidothermaceae</taxon>
        <taxon>Acidothermus</taxon>
    </lineage>
</organism>
<dbReference type="HOGENOM" id="CLU_1406070_0_0_11"/>
<dbReference type="EMBL" id="CP000481">
    <property type="protein sequence ID" value="ABK53210.1"/>
    <property type="molecule type" value="Genomic_DNA"/>
</dbReference>
<dbReference type="Proteomes" id="UP000008221">
    <property type="component" value="Chromosome"/>
</dbReference>
<dbReference type="InParanoid" id="A0LUV0"/>
<proteinExistence type="predicted"/>
<reference evidence="1 2" key="1">
    <citation type="journal article" date="2009" name="Genome Res.">
        <title>Complete genome of the cellulolytic thermophile Acidothermus cellulolyticus 11B provides insights into its ecophysiological and evolutionary adaptations.</title>
        <authorList>
            <person name="Barabote R.D."/>
            <person name="Xie G."/>
            <person name="Leu D.H."/>
            <person name="Normand P."/>
            <person name="Necsulea A."/>
            <person name="Daubin V."/>
            <person name="Medigue C."/>
            <person name="Adney W.S."/>
            <person name="Xu X.C."/>
            <person name="Lapidus A."/>
            <person name="Parales R.E."/>
            <person name="Detter C."/>
            <person name="Pujic P."/>
            <person name="Bruce D."/>
            <person name="Lavire C."/>
            <person name="Challacombe J.F."/>
            <person name="Brettin T.S."/>
            <person name="Berry A.M."/>
        </authorList>
    </citation>
    <scope>NUCLEOTIDE SEQUENCE [LARGE SCALE GENOMIC DNA]</scope>
    <source>
        <strain evidence="2">ATCC 43068 / DSM 8971 / 11B</strain>
    </source>
</reference>